<accession>A0A157SIC1</accession>
<organism evidence="1 2">
    <name type="scientific">Bordetella trematum</name>
    <dbReference type="NCBI Taxonomy" id="123899"/>
    <lineage>
        <taxon>Bacteria</taxon>
        <taxon>Pseudomonadati</taxon>
        <taxon>Pseudomonadota</taxon>
        <taxon>Betaproteobacteria</taxon>
        <taxon>Burkholderiales</taxon>
        <taxon>Alcaligenaceae</taxon>
        <taxon>Bordetella</taxon>
    </lineage>
</organism>
<sequence>MDWKTARSGWVGDRNFDIEVAAGEQGFVPRVRVYGFPLLEEPGDPFRNLEEAVQGALRRLSQEFDEPARLN</sequence>
<evidence type="ECO:0000313" key="2">
    <source>
        <dbReference type="Proteomes" id="UP000076825"/>
    </source>
</evidence>
<dbReference type="eggNOG" id="ENOG50315KQ">
    <property type="taxonomic scope" value="Bacteria"/>
</dbReference>
<evidence type="ECO:0000313" key="1">
    <source>
        <dbReference type="EMBL" id="SAI70198.1"/>
    </source>
</evidence>
<proteinExistence type="predicted"/>
<name>A0A157SIC1_9BORD</name>
<dbReference type="RefSeq" id="WP_063491907.1">
    <property type="nucleotide sequence ID" value="NZ_CP016340.1"/>
</dbReference>
<dbReference type="EMBL" id="LT546645">
    <property type="protein sequence ID" value="SAI70198.1"/>
    <property type="molecule type" value="Genomic_DNA"/>
</dbReference>
<dbReference type="Proteomes" id="UP000076825">
    <property type="component" value="Chromosome 1"/>
</dbReference>
<protein>
    <submittedName>
        <fullName evidence="1">Uncharacterized protein</fullName>
    </submittedName>
</protein>
<dbReference type="OrthoDB" id="8657814at2"/>
<dbReference type="GeneID" id="56590622"/>
<gene>
    <name evidence="1" type="ORF">SAMEA3906487_02103</name>
</gene>
<dbReference type="AlphaFoldDB" id="A0A157SIC1"/>
<dbReference type="PATRIC" id="fig|123899.6.peg.2099"/>
<keyword evidence="2" id="KW-1185">Reference proteome</keyword>
<dbReference type="KEGG" id="btrm:SAMEA390648702103"/>
<reference evidence="1 2" key="1">
    <citation type="submission" date="2016-04" db="EMBL/GenBank/DDBJ databases">
        <authorList>
            <consortium name="Pathogen Informatics"/>
        </authorList>
    </citation>
    <scope>NUCLEOTIDE SEQUENCE [LARGE SCALE GENOMIC DNA]</scope>
    <source>
        <strain evidence="1 2">H044680328</strain>
    </source>
</reference>